<reference evidence="1" key="2">
    <citation type="submission" date="2021-12" db="EMBL/GenBank/DDBJ databases">
        <title>Resequencing data analysis of finger millet.</title>
        <authorList>
            <person name="Hatakeyama M."/>
            <person name="Aluri S."/>
            <person name="Balachadran M.T."/>
            <person name="Sivarajan S.R."/>
            <person name="Poveda L."/>
            <person name="Shimizu-Inatsugi R."/>
            <person name="Schlapbach R."/>
            <person name="Sreeman S.M."/>
            <person name="Shimizu K.K."/>
        </authorList>
    </citation>
    <scope>NUCLEOTIDE SEQUENCE</scope>
</reference>
<sequence length="107" mass="12599">MARYFWFRVLAPIDLLDSVPRRSEKSFAEWWRKTIKKAPKERRKGINIVIILAAWVLWKHRNSCIFDNTRPSIVELTQSFKEEHHLWCLAGAKGLRALLPGQGDRLD</sequence>
<proteinExistence type="predicted"/>
<protein>
    <recommendedName>
        <fullName evidence="3">Reverse transcriptase zinc-binding domain-containing protein</fullName>
    </recommendedName>
</protein>
<dbReference type="EMBL" id="BQKI01000013">
    <property type="protein sequence ID" value="GJN06613.1"/>
    <property type="molecule type" value="Genomic_DNA"/>
</dbReference>
<dbReference type="Proteomes" id="UP001054889">
    <property type="component" value="Unassembled WGS sequence"/>
</dbReference>
<keyword evidence="2" id="KW-1185">Reference proteome</keyword>
<accession>A0AAV5D6P9</accession>
<evidence type="ECO:0008006" key="3">
    <source>
        <dbReference type="Google" id="ProtNLM"/>
    </source>
</evidence>
<organism evidence="1 2">
    <name type="scientific">Eleusine coracana subsp. coracana</name>
    <dbReference type="NCBI Taxonomy" id="191504"/>
    <lineage>
        <taxon>Eukaryota</taxon>
        <taxon>Viridiplantae</taxon>
        <taxon>Streptophyta</taxon>
        <taxon>Embryophyta</taxon>
        <taxon>Tracheophyta</taxon>
        <taxon>Spermatophyta</taxon>
        <taxon>Magnoliopsida</taxon>
        <taxon>Liliopsida</taxon>
        <taxon>Poales</taxon>
        <taxon>Poaceae</taxon>
        <taxon>PACMAD clade</taxon>
        <taxon>Chloridoideae</taxon>
        <taxon>Cynodonteae</taxon>
        <taxon>Eleusininae</taxon>
        <taxon>Eleusine</taxon>
    </lineage>
</organism>
<comment type="caution">
    <text evidence="1">The sequence shown here is derived from an EMBL/GenBank/DDBJ whole genome shotgun (WGS) entry which is preliminary data.</text>
</comment>
<reference evidence="1" key="1">
    <citation type="journal article" date="2018" name="DNA Res.">
        <title>Multiple hybrid de novo genome assembly of finger millet, an orphan allotetraploid crop.</title>
        <authorList>
            <person name="Hatakeyama M."/>
            <person name="Aluri S."/>
            <person name="Balachadran M.T."/>
            <person name="Sivarajan S.R."/>
            <person name="Patrignani A."/>
            <person name="Gruter S."/>
            <person name="Poveda L."/>
            <person name="Shimizu-Inatsugi R."/>
            <person name="Baeten J."/>
            <person name="Francoijs K.J."/>
            <person name="Nataraja K.N."/>
            <person name="Reddy Y.A.N."/>
            <person name="Phadnis S."/>
            <person name="Ravikumar R.L."/>
            <person name="Schlapbach R."/>
            <person name="Sreeman S.M."/>
            <person name="Shimizu K.K."/>
        </authorList>
    </citation>
    <scope>NUCLEOTIDE SEQUENCE</scope>
</reference>
<dbReference type="AlphaFoldDB" id="A0AAV5D6P9"/>
<evidence type="ECO:0000313" key="1">
    <source>
        <dbReference type="EMBL" id="GJN06613.1"/>
    </source>
</evidence>
<name>A0AAV5D6P9_ELECO</name>
<evidence type="ECO:0000313" key="2">
    <source>
        <dbReference type="Proteomes" id="UP001054889"/>
    </source>
</evidence>
<gene>
    <name evidence="1" type="primary">ga24361</name>
    <name evidence="1" type="ORF">PR202_ga24361</name>
</gene>